<evidence type="ECO:0000313" key="15">
    <source>
        <dbReference type="EMBL" id="GEN85302.1"/>
    </source>
</evidence>
<evidence type="ECO:0000256" key="5">
    <source>
        <dbReference type="ARBA" id="ARBA00022553"/>
    </source>
</evidence>
<evidence type="ECO:0000256" key="11">
    <source>
        <dbReference type="ARBA" id="ARBA00022989"/>
    </source>
</evidence>
<keyword evidence="10" id="KW-0067">ATP-binding</keyword>
<evidence type="ECO:0000256" key="7">
    <source>
        <dbReference type="ARBA" id="ARBA00022692"/>
    </source>
</evidence>
<keyword evidence="4" id="KW-1003">Cell membrane</keyword>
<dbReference type="EMBL" id="BJYM01000001">
    <property type="protein sequence ID" value="GEN85302.1"/>
    <property type="molecule type" value="Genomic_DNA"/>
</dbReference>
<dbReference type="PANTHER" id="PTHR45528">
    <property type="entry name" value="SENSOR HISTIDINE KINASE CPXA"/>
    <property type="match status" value="1"/>
</dbReference>
<evidence type="ECO:0000259" key="14">
    <source>
        <dbReference type="SMART" id="SM00388"/>
    </source>
</evidence>
<dbReference type="Gene3D" id="1.10.287.130">
    <property type="match status" value="1"/>
</dbReference>
<dbReference type="Pfam" id="PF00512">
    <property type="entry name" value="HisKA"/>
    <property type="match status" value="1"/>
</dbReference>
<dbReference type="AlphaFoldDB" id="A0A511ZCZ1"/>
<evidence type="ECO:0000256" key="4">
    <source>
        <dbReference type="ARBA" id="ARBA00022475"/>
    </source>
</evidence>
<keyword evidence="5" id="KW-0597">Phosphoprotein</keyword>
<evidence type="ECO:0000256" key="13">
    <source>
        <dbReference type="ARBA" id="ARBA00023136"/>
    </source>
</evidence>
<dbReference type="GO" id="GO:0005524">
    <property type="term" value="F:ATP binding"/>
    <property type="evidence" value="ECO:0007669"/>
    <property type="project" value="UniProtKB-KW"/>
</dbReference>
<evidence type="ECO:0000256" key="3">
    <source>
        <dbReference type="ARBA" id="ARBA00012438"/>
    </source>
</evidence>
<dbReference type="GO" id="GO:0000155">
    <property type="term" value="F:phosphorelay sensor kinase activity"/>
    <property type="evidence" value="ECO:0007669"/>
    <property type="project" value="InterPro"/>
</dbReference>
<comment type="caution">
    <text evidence="15">The sequence shown here is derived from an EMBL/GenBank/DDBJ whole genome shotgun (WGS) entry which is preliminary data.</text>
</comment>
<evidence type="ECO:0000256" key="10">
    <source>
        <dbReference type="ARBA" id="ARBA00022840"/>
    </source>
</evidence>
<evidence type="ECO:0000313" key="16">
    <source>
        <dbReference type="Proteomes" id="UP000321558"/>
    </source>
</evidence>
<dbReference type="SUPFAM" id="SSF55874">
    <property type="entry name" value="ATPase domain of HSP90 chaperone/DNA topoisomerase II/histidine kinase"/>
    <property type="match status" value="1"/>
</dbReference>
<keyword evidence="6" id="KW-0808">Transferase</keyword>
<keyword evidence="7" id="KW-0812">Transmembrane</keyword>
<keyword evidence="16" id="KW-1185">Reference proteome</keyword>
<sequence>MTEKKHHQPHHFHKNWKQDSEESINLQVIANLSHDVRTPLTIMRRHVFQLGNECLSVKGIASLKKIDHQILEITDLMEDLLTYTMITSGKYPYHPTTTDMVRLIRNFAANWYPQFEKESFHIDVDLPDEKTFYWKVDPKWITRMFNYLFQNILRHAVKGTYVGIKVDVKQERIIVMDKELDMKGSSYDSAADIGFLISNYMLQKMKLQAHFFSSDKGTIVEICKSEKEMKEESFQHSST</sequence>
<dbReference type="GO" id="GO:0005886">
    <property type="term" value="C:plasma membrane"/>
    <property type="evidence" value="ECO:0007669"/>
    <property type="project" value="UniProtKB-SubCell"/>
</dbReference>
<dbReference type="InterPro" id="IPR036890">
    <property type="entry name" value="HATPase_C_sf"/>
</dbReference>
<evidence type="ECO:0000256" key="8">
    <source>
        <dbReference type="ARBA" id="ARBA00022741"/>
    </source>
</evidence>
<keyword evidence="11" id="KW-1133">Transmembrane helix</keyword>
<dbReference type="Gene3D" id="3.30.565.10">
    <property type="entry name" value="Histidine kinase-like ATPase, C-terminal domain"/>
    <property type="match status" value="1"/>
</dbReference>
<keyword evidence="13" id="KW-0472">Membrane</keyword>
<name>A0A511ZCZ1_9BACI</name>
<dbReference type="CDD" id="cd00082">
    <property type="entry name" value="HisKA"/>
    <property type="match status" value="1"/>
</dbReference>
<dbReference type="InterPro" id="IPR050398">
    <property type="entry name" value="HssS/ArlS-like"/>
</dbReference>
<evidence type="ECO:0000256" key="1">
    <source>
        <dbReference type="ARBA" id="ARBA00000085"/>
    </source>
</evidence>
<dbReference type="InterPro" id="IPR036097">
    <property type="entry name" value="HisK_dim/P_sf"/>
</dbReference>
<dbReference type="OrthoDB" id="14660at2"/>
<evidence type="ECO:0000256" key="9">
    <source>
        <dbReference type="ARBA" id="ARBA00022777"/>
    </source>
</evidence>
<dbReference type="RefSeq" id="WP_147207729.1">
    <property type="nucleotide sequence ID" value="NZ_BJYM01000001.1"/>
</dbReference>
<feature type="domain" description="Signal transduction histidine kinase dimerisation/phosphoacceptor" evidence="14">
    <location>
        <begin position="24"/>
        <end position="89"/>
    </location>
</feature>
<evidence type="ECO:0000256" key="12">
    <source>
        <dbReference type="ARBA" id="ARBA00023012"/>
    </source>
</evidence>
<organism evidence="15 16">
    <name type="scientific">Oceanobacillus sojae</name>
    <dbReference type="NCBI Taxonomy" id="582851"/>
    <lineage>
        <taxon>Bacteria</taxon>
        <taxon>Bacillati</taxon>
        <taxon>Bacillota</taxon>
        <taxon>Bacilli</taxon>
        <taxon>Bacillales</taxon>
        <taxon>Bacillaceae</taxon>
        <taxon>Oceanobacillus</taxon>
    </lineage>
</organism>
<dbReference type="InterPro" id="IPR003661">
    <property type="entry name" value="HisK_dim/P_dom"/>
</dbReference>
<evidence type="ECO:0000256" key="6">
    <source>
        <dbReference type="ARBA" id="ARBA00022679"/>
    </source>
</evidence>
<gene>
    <name evidence="15" type="ORF">OSO01_00410</name>
</gene>
<reference evidence="15 16" key="1">
    <citation type="submission" date="2019-07" db="EMBL/GenBank/DDBJ databases">
        <title>Whole genome shotgun sequence of Oceanobacillus sojae NBRC 105379.</title>
        <authorList>
            <person name="Hosoyama A."/>
            <person name="Uohara A."/>
            <person name="Ohji S."/>
            <person name="Ichikawa N."/>
        </authorList>
    </citation>
    <scope>NUCLEOTIDE SEQUENCE [LARGE SCALE GENOMIC DNA]</scope>
    <source>
        <strain evidence="15 16">NBRC 105379</strain>
    </source>
</reference>
<dbReference type="EC" id="2.7.13.3" evidence="3"/>
<accession>A0A511ZCZ1</accession>
<proteinExistence type="predicted"/>
<keyword evidence="9" id="KW-0418">Kinase</keyword>
<keyword evidence="8" id="KW-0547">Nucleotide-binding</keyword>
<keyword evidence="12" id="KW-0902">Two-component regulatory system</keyword>
<protein>
    <recommendedName>
        <fullName evidence="3">histidine kinase</fullName>
        <ecNumber evidence="3">2.7.13.3</ecNumber>
    </recommendedName>
</protein>
<evidence type="ECO:0000256" key="2">
    <source>
        <dbReference type="ARBA" id="ARBA00004651"/>
    </source>
</evidence>
<dbReference type="SMART" id="SM00388">
    <property type="entry name" value="HisKA"/>
    <property type="match status" value="1"/>
</dbReference>
<dbReference type="Proteomes" id="UP000321558">
    <property type="component" value="Unassembled WGS sequence"/>
</dbReference>
<dbReference type="PANTHER" id="PTHR45528:SF1">
    <property type="entry name" value="SENSOR HISTIDINE KINASE CPXA"/>
    <property type="match status" value="1"/>
</dbReference>
<comment type="subcellular location">
    <subcellularLocation>
        <location evidence="2">Cell membrane</location>
        <topology evidence="2">Multi-pass membrane protein</topology>
    </subcellularLocation>
</comment>
<dbReference type="SUPFAM" id="SSF47384">
    <property type="entry name" value="Homodimeric domain of signal transducing histidine kinase"/>
    <property type="match status" value="1"/>
</dbReference>
<comment type="catalytic activity">
    <reaction evidence="1">
        <text>ATP + protein L-histidine = ADP + protein N-phospho-L-histidine.</text>
        <dbReference type="EC" id="2.7.13.3"/>
    </reaction>
</comment>